<keyword evidence="9 13" id="KW-0418">Kinase</keyword>
<dbReference type="InterPro" id="IPR003758">
    <property type="entry name" value="LpxK"/>
</dbReference>
<keyword evidence="11 13" id="KW-0443">Lipid metabolism</keyword>
<feature type="compositionally biased region" description="Low complexity" evidence="14">
    <location>
        <begin position="107"/>
        <end position="119"/>
    </location>
</feature>
<evidence type="ECO:0000313" key="15">
    <source>
        <dbReference type="EMBL" id="QEL65619.1"/>
    </source>
</evidence>
<evidence type="ECO:0000256" key="7">
    <source>
        <dbReference type="ARBA" id="ARBA00022679"/>
    </source>
</evidence>
<dbReference type="PANTHER" id="PTHR42724:SF1">
    <property type="entry name" value="TETRAACYLDISACCHARIDE 4'-KINASE, MITOCHONDRIAL-RELATED"/>
    <property type="match status" value="1"/>
</dbReference>
<gene>
    <name evidence="13 15" type="primary">lpxK</name>
    <name evidence="15" type="ORF">OTERR_21430</name>
</gene>
<evidence type="ECO:0000313" key="16">
    <source>
        <dbReference type="Proteomes" id="UP000323671"/>
    </source>
</evidence>
<comment type="similarity">
    <text evidence="13">Belongs to the LpxK family.</text>
</comment>
<evidence type="ECO:0000256" key="6">
    <source>
        <dbReference type="ARBA" id="ARBA00022556"/>
    </source>
</evidence>
<dbReference type="Proteomes" id="UP000323671">
    <property type="component" value="Chromosome"/>
</dbReference>
<dbReference type="UniPathway" id="UPA00359">
    <property type="reaction ID" value="UER00482"/>
</dbReference>
<comment type="catalytic activity">
    <reaction evidence="13">
        <text>a lipid A disaccharide + ATP = a lipid IVA + ADP + H(+)</text>
        <dbReference type="Rhea" id="RHEA:67840"/>
        <dbReference type="ChEBI" id="CHEBI:15378"/>
        <dbReference type="ChEBI" id="CHEBI:30616"/>
        <dbReference type="ChEBI" id="CHEBI:176343"/>
        <dbReference type="ChEBI" id="CHEBI:176425"/>
        <dbReference type="ChEBI" id="CHEBI:456216"/>
        <dbReference type="EC" id="2.7.1.130"/>
    </reaction>
</comment>
<dbReference type="GO" id="GO:0005524">
    <property type="term" value="F:ATP binding"/>
    <property type="evidence" value="ECO:0007669"/>
    <property type="project" value="UniProtKB-UniRule"/>
</dbReference>
<evidence type="ECO:0000256" key="13">
    <source>
        <dbReference type="HAMAP-Rule" id="MF_00409"/>
    </source>
</evidence>
<dbReference type="GO" id="GO:0005886">
    <property type="term" value="C:plasma membrane"/>
    <property type="evidence" value="ECO:0007669"/>
    <property type="project" value="TreeGrafter"/>
</dbReference>
<organism evidence="15 16">
    <name type="scientific">Oryzomicrobium terrae</name>
    <dbReference type="NCBI Taxonomy" id="1735038"/>
    <lineage>
        <taxon>Bacteria</taxon>
        <taxon>Pseudomonadati</taxon>
        <taxon>Pseudomonadota</taxon>
        <taxon>Betaproteobacteria</taxon>
        <taxon>Rhodocyclales</taxon>
        <taxon>Rhodocyclaceae</taxon>
        <taxon>Oryzomicrobium</taxon>
    </lineage>
</organism>
<dbReference type="GO" id="GO:0009245">
    <property type="term" value="P:lipid A biosynthetic process"/>
    <property type="evidence" value="ECO:0007669"/>
    <property type="project" value="UniProtKB-UniRule"/>
</dbReference>
<evidence type="ECO:0000256" key="5">
    <source>
        <dbReference type="ARBA" id="ARBA00022516"/>
    </source>
</evidence>
<dbReference type="RefSeq" id="WP_246154135.1">
    <property type="nucleotide sequence ID" value="NZ_CP022579.1"/>
</dbReference>
<evidence type="ECO:0000256" key="1">
    <source>
        <dbReference type="ARBA" id="ARBA00002274"/>
    </source>
</evidence>
<dbReference type="AlphaFoldDB" id="A0A5C1EAG5"/>
<dbReference type="GO" id="GO:0009029">
    <property type="term" value="F:lipid-A 4'-kinase activity"/>
    <property type="evidence" value="ECO:0007669"/>
    <property type="project" value="UniProtKB-UniRule"/>
</dbReference>
<keyword evidence="6 13" id="KW-0441">Lipid A biosynthesis</keyword>
<dbReference type="HAMAP" id="MF_00409">
    <property type="entry name" value="LpxK"/>
    <property type="match status" value="1"/>
</dbReference>
<sequence length="381" mass="39811">MSLPSAPSPRDGLAQRLTRAWFRPRLAGALLLLTPLSALFAAVSGVRRYAYARGWSRVERLPVPVVVVGNLIVGGAGKTPLTQALARELRARGRRPGIVSRGYGGSAQAAPRPVAPDADPAQVGDEPLLLAATGVPVWVGRDRAAAARALLAAHPDTDLILCDDGLQHLRLGRDLEIAVFDQRGAGNGWRLPAGPLRDPLSRLRHLAGGGAVVVNGGRVGLKATLDGHLHEVPGFDMTLAAGDFHALGDPAMALAPADLAAQLAGRRVVAFAGIGDPARFFTTLAALGLAFEPRAFPDHHAYTPDDFAGLADATVLMTEKDGVKCRSLPLSGRVQGVWVLPVTARLAPDLTAYVLEKIDGCSPARHPGLPGVQGQPGVPKD</sequence>
<feature type="region of interest" description="Disordered" evidence="14">
    <location>
        <begin position="100"/>
        <end position="119"/>
    </location>
</feature>
<dbReference type="KEGG" id="otr:OTERR_21430"/>
<dbReference type="InterPro" id="IPR027417">
    <property type="entry name" value="P-loop_NTPase"/>
</dbReference>
<dbReference type="CDD" id="cd01983">
    <property type="entry name" value="SIMIBI"/>
    <property type="match status" value="1"/>
</dbReference>
<evidence type="ECO:0000256" key="11">
    <source>
        <dbReference type="ARBA" id="ARBA00023098"/>
    </source>
</evidence>
<name>A0A5C1EAG5_9RHOO</name>
<keyword evidence="16" id="KW-1185">Reference proteome</keyword>
<evidence type="ECO:0000256" key="3">
    <source>
        <dbReference type="ARBA" id="ARBA00012071"/>
    </source>
</evidence>
<evidence type="ECO:0000256" key="8">
    <source>
        <dbReference type="ARBA" id="ARBA00022741"/>
    </source>
</evidence>
<keyword evidence="5 13" id="KW-0444">Lipid biosynthesis</keyword>
<dbReference type="PANTHER" id="PTHR42724">
    <property type="entry name" value="TETRAACYLDISACCHARIDE 4'-KINASE"/>
    <property type="match status" value="1"/>
</dbReference>
<evidence type="ECO:0000256" key="4">
    <source>
        <dbReference type="ARBA" id="ARBA00016436"/>
    </source>
</evidence>
<dbReference type="SUPFAM" id="SSF52540">
    <property type="entry name" value="P-loop containing nucleoside triphosphate hydrolases"/>
    <property type="match status" value="1"/>
</dbReference>
<feature type="binding site" evidence="13">
    <location>
        <begin position="72"/>
        <end position="79"/>
    </location>
    <ligand>
        <name>ATP</name>
        <dbReference type="ChEBI" id="CHEBI:30616"/>
    </ligand>
</feature>
<dbReference type="Pfam" id="PF02606">
    <property type="entry name" value="LpxK"/>
    <property type="match status" value="1"/>
</dbReference>
<evidence type="ECO:0000256" key="12">
    <source>
        <dbReference type="ARBA" id="ARBA00029757"/>
    </source>
</evidence>
<evidence type="ECO:0000256" key="2">
    <source>
        <dbReference type="ARBA" id="ARBA00004870"/>
    </source>
</evidence>
<dbReference type="EC" id="2.7.1.130" evidence="3 13"/>
<dbReference type="NCBIfam" id="TIGR00682">
    <property type="entry name" value="lpxK"/>
    <property type="match status" value="1"/>
</dbReference>
<dbReference type="EMBL" id="CP022579">
    <property type="protein sequence ID" value="QEL65619.1"/>
    <property type="molecule type" value="Genomic_DNA"/>
</dbReference>
<evidence type="ECO:0000256" key="10">
    <source>
        <dbReference type="ARBA" id="ARBA00022840"/>
    </source>
</evidence>
<comment type="function">
    <text evidence="1 13">Transfers the gamma-phosphate of ATP to the 4'-position of a tetraacyldisaccharide 1-phosphate intermediate (termed DS-1-P) to form tetraacyldisaccharide 1,4'-bis-phosphate (lipid IVA).</text>
</comment>
<evidence type="ECO:0000256" key="9">
    <source>
        <dbReference type="ARBA" id="ARBA00022777"/>
    </source>
</evidence>
<keyword evidence="8 13" id="KW-0547">Nucleotide-binding</keyword>
<keyword evidence="7 13" id="KW-0808">Transferase</keyword>
<accession>A0A5C1EAG5</accession>
<comment type="pathway">
    <text evidence="2 13">Glycolipid biosynthesis; lipid IV(A) biosynthesis; lipid IV(A) from (3R)-3-hydroxytetradecanoyl-[acyl-carrier-protein] and UDP-N-acetyl-alpha-D-glucosamine: step 6/6.</text>
</comment>
<reference evidence="15 16" key="1">
    <citation type="submission" date="2017-07" db="EMBL/GenBank/DDBJ databases">
        <title>Complete genome sequence of Oryzomicrobium terrae TPP412.</title>
        <authorList>
            <person name="Chiu L.-W."/>
            <person name="Lo K.-J."/>
            <person name="Tsai Y.-M."/>
            <person name="Lin S.-S."/>
            <person name="Kuo C.-H."/>
            <person name="Liu C.-T."/>
        </authorList>
    </citation>
    <scope>NUCLEOTIDE SEQUENCE [LARGE SCALE GENOMIC DNA]</scope>
    <source>
        <strain evidence="15 16">TPP412</strain>
    </source>
</reference>
<dbReference type="GO" id="GO:0009244">
    <property type="term" value="P:lipopolysaccharide core region biosynthetic process"/>
    <property type="evidence" value="ECO:0007669"/>
    <property type="project" value="TreeGrafter"/>
</dbReference>
<evidence type="ECO:0000256" key="14">
    <source>
        <dbReference type="SAM" id="MobiDB-lite"/>
    </source>
</evidence>
<protein>
    <recommendedName>
        <fullName evidence="4 13">Tetraacyldisaccharide 4'-kinase</fullName>
        <ecNumber evidence="3 13">2.7.1.130</ecNumber>
    </recommendedName>
    <alternativeName>
        <fullName evidence="12 13">Lipid A 4'-kinase</fullName>
    </alternativeName>
</protein>
<proteinExistence type="inferred from homology"/>
<keyword evidence="10 13" id="KW-0067">ATP-binding</keyword>